<dbReference type="PROSITE" id="PS01357">
    <property type="entry name" value="ZF_ZZ_1"/>
    <property type="match status" value="1"/>
</dbReference>
<organism evidence="7 8">
    <name type="scientific">Sparus aurata</name>
    <name type="common">Gilthead sea bream</name>
    <dbReference type="NCBI Taxonomy" id="8175"/>
    <lineage>
        <taxon>Eukaryota</taxon>
        <taxon>Metazoa</taxon>
        <taxon>Chordata</taxon>
        <taxon>Craniata</taxon>
        <taxon>Vertebrata</taxon>
        <taxon>Euteleostomi</taxon>
        <taxon>Actinopterygii</taxon>
        <taxon>Neopterygii</taxon>
        <taxon>Teleostei</taxon>
        <taxon>Neoteleostei</taxon>
        <taxon>Acanthomorphata</taxon>
        <taxon>Eupercaria</taxon>
        <taxon>Spariformes</taxon>
        <taxon>Sparidae</taxon>
        <taxon>Sparus</taxon>
    </lineage>
</organism>
<dbReference type="InterPro" id="IPR043145">
    <property type="entry name" value="Znf_ZZ_sf"/>
</dbReference>
<evidence type="ECO:0000313" key="8">
    <source>
        <dbReference type="Proteomes" id="UP000472265"/>
    </source>
</evidence>
<dbReference type="SMART" id="SM00291">
    <property type="entry name" value="ZnF_ZZ"/>
    <property type="match status" value="1"/>
</dbReference>
<dbReference type="GO" id="GO:0008270">
    <property type="term" value="F:zinc ion binding"/>
    <property type="evidence" value="ECO:0007669"/>
    <property type="project" value="UniProtKB-KW"/>
</dbReference>
<dbReference type="InterPro" id="IPR015154">
    <property type="entry name" value="EF-hand_dom_typ2"/>
</dbReference>
<reference evidence="7" key="2">
    <citation type="submission" date="2025-08" db="UniProtKB">
        <authorList>
            <consortium name="Ensembl"/>
        </authorList>
    </citation>
    <scope>IDENTIFICATION</scope>
</reference>
<dbReference type="AlphaFoldDB" id="A0A671YXD2"/>
<dbReference type="InParanoid" id="A0A671YXD2"/>
<dbReference type="Gene3D" id="1.10.238.10">
    <property type="entry name" value="EF-hand"/>
    <property type="match status" value="1"/>
</dbReference>
<keyword evidence="3" id="KW-0862">Zinc</keyword>
<dbReference type="PROSITE" id="PS50135">
    <property type="entry name" value="ZF_ZZ_2"/>
    <property type="match status" value="1"/>
</dbReference>
<feature type="compositionally biased region" description="Basic and acidic residues" evidence="5">
    <location>
        <begin position="535"/>
        <end position="546"/>
    </location>
</feature>
<dbReference type="PANTHER" id="PTHR12268">
    <property type="entry name" value="E3 UBIQUITIN-PROTEIN LIGASE KCMF1"/>
    <property type="match status" value="1"/>
</dbReference>
<feature type="compositionally biased region" description="Acidic residues" evidence="5">
    <location>
        <begin position="518"/>
        <end position="531"/>
    </location>
</feature>
<evidence type="ECO:0000256" key="1">
    <source>
        <dbReference type="ARBA" id="ARBA00022723"/>
    </source>
</evidence>
<dbReference type="GO" id="GO:0005886">
    <property type="term" value="C:plasma membrane"/>
    <property type="evidence" value="ECO:0007669"/>
    <property type="project" value="TreeGrafter"/>
</dbReference>
<dbReference type="InterPro" id="IPR000433">
    <property type="entry name" value="Znf_ZZ"/>
</dbReference>
<dbReference type="PANTHER" id="PTHR12268:SF18">
    <property type="entry name" value="DYSTROTELIN"/>
    <property type="match status" value="1"/>
</dbReference>
<feature type="region of interest" description="Disordered" evidence="5">
    <location>
        <begin position="311"/>
        <end position="360"/>
    </location>
</feature>
<keyword evidence="1" id="KW-0479">Metal-binding</keyword>
<feature type="domain" description="ZZ-type" evidence="6">
    <location>
        <begin position="217"/>
        <end position="273"/>
    </location>
</feature>
<dbReference type="Pfam" id="PF00569">
    <property type="entry name" value="ZZ"/>
    <property type="match status" value="1"/>
</dbReference>
<dbReference type="Gene3D" id="3.30.60.90">
    <property type="match status" value="1"/>
</dbReference>
<protein>
    <recommendedName>
        <fullName evidence="6">ZZ-type domain-containing protein</fullName>
    </recommendedName>
</protein>
<evidence type="ECO:0000313" key="7">
    <source>
        <dbReference type="Ensembl" id="ENSSAUP00010067723.1"/>
    </source>
</evidence>
<evidence type="ECO:0000259" key="6">
    <source>
        <dbReference type="PROSITE" id="PS50135"/>
    </source>
</evidence>
<dbReference type="Proteomes" id="UP000472265">
    <property type="component" value="Chromosome 24"/>
</dbReference>
<reference evidence="7" key="3">
    <citation type="submission" date="2025-09" db="UniProtKB">
        <authorList>
            <consortium name="Ensembl"/>
        </authorList>
    </citation>
    <scope>IDENTIFICATION</scope>
</reference>
<evidence type="ECO:0000256" key="5">
    <source>
        <dbReference type="SAM" id="MobiDB-lite"/>
    </source>
</evidence>
<dbReference type="Pfam" id="PF09069">
    <property type="entry name" value="EF-hand_3"/>
    <property type="match status" value="1"/>
</dbReference>
<dbReference type="GO" id="GO:0099536">
    <property type="term" value="P:synaptic signaling"/>
    <property type="evidence" value="ECO:0007669"/>
    <property type="project" value="TreeGrafter"/>
</dbReference>
<gene>
    <name evidence="7" type="primary">dytn</name>
</gene>
<dbReference type="SUPFAM" id="SSF57850">
    <property type="entry name" value="RING/U-box"/>
    <property type="match status" value="1"/>
</dbReference>
<dbReference type="OMA" id="RVLMWAE"/>
<keyword evidence="2 4" id="KW-0863">Zinc-finger</keyword>
<feature type="compositionally biased region" description="Basic and acidic residues" evidence="5">
    <location>
        <begin position="442"/>
        <end position="511"/>
    </location>
</feature>
<dbReference type="InterPro" id="IPR011992">
    <property type="entry name" value="EF-hand-dom_pair"/>
</dbReference>
<dbReference type="InterPro" id="IPR050774">
    <property type="entry name" value="KCMF1/Dystrophin"/>
</dbReference>
<dbReference type="Ensembl" id="ENSSAUT00010070887.1">
    <property type="protein sequence ID" value="ENSSAUP00010067723.1"/>
    <property type="gene ID" value="ENSSAUG00010026905.1"/>
</dbReference>
<accession>A0A671YXD2</accession>
<dbReference type="SUPFAM" id="SSF47473">
    <property type="entry name" value="EF-hand"/>
    <property type="match status" value="2"/>
</dbReference>
<proteinExistence type="predicted"/>
<reference evidence="7" key="1">
    <citation type="submission" date="2021-04" db="EMBL/GenBank/DDBJ databases">
        <authorList>
            <consortium name="Wellcome Sanger Institute Data Sharing"/>
        </authorList>
    </citation>
    <scope>NUCLEOTIDE SEQUENCE [LARGE SCALE GENOMIC DNA]</scope>
</reference>
<keyword evidence="8" id="KW-1185">Reference proteome</keyword>
<evidence type="ECO:0000256" key="4">
    <source>
        <dbReference type="PROSITE-ProRule" id="PRU00228"/>
    </source>
</evidence>
<dbReference type="GO" id="GO:0045202">
    <property type="term" value="C:synapse"/>
    <property type="evidence" value="ECO:0007669"/>
    <property type="project" value="GOC"/>
</dbReference>
<sequence>MDLDSIEGLNEIRPSVYRVAMKLLSLQKLCHSEPPICRPLSKTAGRAAKRTGKLAEVTRTLNRMFHSVSQEVPGHVTVEAPEETSRLIFRLYDRSDQPVSVSAGSVSAGSLQTALIALSADTLLVKYRALVSVAENSSGSVSRSGLRSLLQDLSQVPAAVQEEGIFGAVEPAVRSCFNGVLTPTAGEQHVLSWLQSEPHLLLWLPTLYRLSVSRSVSHSVRCHTCKTFPITGLRYRCMKCVNIHVCQSCFLTERQTRKHKTHHPVLEFCTQPTWRETLSSLVHSARHAVLPRRYAQIEAERGRVLMWAEAPPPSHPSARLAASTVSHSPSSDRDVSHDASVLSPPCSSKALQTDEETQPPQAAALITEVRNLQRDKWLLEQQLQAWRLTVQSEQGILEDRCSEMEVAMETLKEHNLLNVNLSLLQALNKMEAQQLTNNTPRSADDNVPRSDDDNVPRSDDDNVPRSADDNVPRSDDDNAPRSDDDNAPRSDDDNAPRSDDDNVPRSADTQRHVTFMSDTDDEEEEGEEEEIVLLRTEDECNEEKHQTPSPTMHLDTPPSHDILCEEEEDPAGNRLVCHPTGKQDGAEEAGTEVEDTCLSKGEEDYGICSPEELLQETVDRLKTGLETDRWKEMQTCESYID</sequence>
<feature type="compositionally biased region" description="Acidic residues" evidence="5">
    <location>
        <begin position="586"/>
        <end position="595"/>
    </location>
</feature>
<dbReference type="GeneTree" id="ENSGT00940000162403"/>
<evidence type="ECO:0000256" key="2">
    <source>
        <dbReference type="ARBA" id="ARBA00022771"/>
    </source>
</evidence>
<feature type="region of interest" description="Disordered" evidence="5">
    <location>
        <begin position="436"/>
        <end position="598"/>
    </location>
</feature>
<evidence type="ECO:0000256" key="3">
    <source>
        <dbReference type="ARBA" id="ARBA00022833"/>
    </source>
</evidence>
<name>A0A671YXD2_SPAAU</name>